<dbReference type="GO" id="GO:0003700">
    <property type="term" value="F:DNA-binding transcription factor activity"/>
    <property type="evidence" value="ECO:0007669"/>
    <property type="project" value="InterPro"/>
</dbReference>
<protein>
    <submittedName>
        <fullName evidence="5">AraC family transcriptional regulator</fullName>
    </submittedName>
</protein>
<organism evidence="5 6">
    <name type="scientific">Cohnella candidum</name>
    <dbReference type="NCBI Taxonomy" id="2674991"/>
    <lineage>
        <taxon>Bacteria</taxon>
        <taxon>Bacillati</taxon>
        <taxon>Bacillota</taxon>
        <taxon>Bacilli</taxon>
        <taxon>Bacillales</taxon>
        <taxon>Paenibacillaceae</taxon>
        <taxon>Cohnella</taxon>
    </lineage>
</organism>
<dbReference type="Gene3D" id="1.10.10.60">
    <property type="entry name" value="Homeodomain-like"/>
    <property type="match status" value="2"/>
</dbReference>
<dbReference type="RefSeq" id="WP_123040205.1">
    <property type="nucleotide sequence ID" value="NZ_CP033433.1"/>
</dbReference>
<sequence length="303" mass="34631">MQQAGFMPSIRVLGDYVMKAGSSLGPRTIPDCELLYFPEKSRGVYRCEDEAIPLDKPCFILTRPGERHEYTYDRTQPSRHLFIHFSQPGGAEVEAAPFYPLFKPGGPSRIPYEGELLVGMMKQILYIAYAFPERLQRRGGALLHALLTELEGYVSDQPAASEPSRLPPPIALALEMIDRRLLEDRLTVESLAQQVGWTHEHLSRSFVRHLGKTPREMIVSRRIERACQLLLNDTRSVKEVAFSVGFADENYFCRVFRSVKGMTATKYRKTYYNPPYREWIPQPDGDSLYPPNRVFVATDLQPT</sequence>
<dbReference type="EMBL" id="CP033433">
    <property type="protein sequence ID" value="AYQ72145.1"/>
    <property type="molecule type" value="Genomic_DNA"/>
</dbReference>
<dbReference type="InterPro" id="IPR020449">
    <property type="entry name" value="Tscrpt_reg_AraC-type_HTH"/>
</dbReference>
<gene>
    <name evidence="5" type="ORF">EAV92_05920</name>
</gene>
<keyword evidence="2" id="KW-0238">DNA-binding</keyword>
<dbReference type="PROSITE" id="PS00041">
    <property type="entry name" value="HTH_ARAC_FAMILY_1"/>
    <property type="match status" value="1"/>
</dbReference>
<dbReference type="GO" id="GO:0043565">
    <property type="term" value="F:sequence-specific DNA binding"/>
    <property type="evidence" value="ECO:0007669"/>
    <property type="project" value="InterPro"/>
</dbReference>
<evidence type="ECO:0000256" key="3">
    <source>
        <dbReference type="ARBA" id="ARBA00023163"/>
    </source>
</evidence>
<dbReference type="InterPro" id="IPR009057">
    <property type="entry name" value="Homeodomain-like_sf"/>
</dbReference>
<accession>A0A3G3JV83</accession>
<dbReference type="AlphaFoldDB" id="A0A3G3JV83"/>
<dbReference type="PROSITE" id="PS01124">
    <property type="entry name" value="HTH_ARAC_FAMILY_2"/>
    <property type="match status" value="1"/>
</dbReference>
<keyword evidence="3" id="KW-0804">Transcription</keyword>
<evidence type="ECO:0000256" key="2">
    <source>
        <dbReference type="ARBA" id="ARBA00023125"/>
    </source>
</evidence>
<dbReference type="SMART" id="SM00342">
    <property type="entry name" value="HTH_ARAC"/>
    <property type="match status" value="1"/>
</dbReference>
<dbReference type="InterPro" id="IPR018062">
    <property type="entry name" value="HTH_AraC-typ_CS"/>
</dbReference>
<keyword evidence="1" id="KW-0805">Transcription regulation</keyword>
<dbReference type="Pfam" id="PF12833">
    <property type="entry name" value="HTH_18"/>
    <property type="match status" value="1"/>
</dbReference>
<dbReference type="SUPFAM" id="SSF46689">
    <property type="entry name" value="Homeodomain-like"/>
    <property type="match status" value="2"/>
</dbReference>
<feature type="domain" description="HTH araC/xylS-type" evidence="4">
    <location>
        <begin position="171"/>
        <end position="270"/>
    </location>
</feature>
<dbReference type="SUPFAM" id="SSF51215">
    <property type="entry name" value="Regulatory protein AraC"/>
    <property type="match status" value="1"/>
</dbReference>
<reference evidence="5 6" key="1">
    <citation type="submission" date="2018-10" db="EMBL/GenBank/DDBJ databases">
        <title>Genome Sequence of Cohnella sp.</title>
        <authorList>
            <person name="Srinivasan S."/>
            <person name="Kim M.K."/>
        </authorList>
    </citation>
    <scope>NUCLEOTIDE SEQUENCE [LARGE SCALE GENOMIC DNA]</scope>
    <source>
        <strain evidence="5 6">18JY8-7</strain>
    </source>
</reference>
<evidence type="ECO:0000313" key="6">
    <source>
        <dbReference type="Proteomes" id="UP000269097"/>
    </source>
</evidence>
<dbReference type="PANTHER" id="PTHR43280">
    <property type="entry name" value="ARAC-FAMILY TRANSCRIPTIONAL REGULATOR"/>
    <property type="match status" value="1"/>
</dbReference>
<proteinExistence type="predicted"/>
<dbReference type="Proteomes" id="UP000269097">
    <property type="component" value="Chromosome"/>
</dbReference>
<evidence type="ECO:0000313" key="5">
    <source>
        <dbReference type="EMBL" id="AYQ72145.1"/>
    </source>
</evidence>
<keyword evidence="6" id="KW-1185">Reference proteome</keyword>
<dbReference type="InterPro" id="IPR037923">
    <property type="entry name" value="HTH-like"/>
</dbReference>
<dbReference type="KEGG" id="coh:EAV92_05920"/>
<dbReference type="InterPro" id="IPR018060">
    <property type="entry name" value="HTH_AraC"/>
</dbReference>
<name>A0A3G3JV83_9BACL</name>
<dbReference type="PRINTS" id="PR00032">
    <property type="entry name" value="HTHARAC"/>
</dbReference>
<dbReference type="PANTHER" id="PTHR43280:SF30">
    <property type="entry name" value="MMSAB OPERON REGULATORY PROTEIN"/>
    <property type="match status" value="1"/>
</dbReference>
<evidence type="ECO:0000256" key="1">
    <source>
        <dbReference type="ARBA" id="ARBA00023015"/>
    </source>
</evidence>
<evidence type="ECO:0000259" key="4">
    <source>
        <dbReference type="PROSITE" id="PS01124"/>
    </source>
</evidence>